<sequence length="80" mass="8354">MQPTVLDRTGPQKALNGDQPNSVLGALNLTAHLSRHTPAGALCSIADHRTGRVARTGGYPHAFVIGSPAGSVTRVRVRDS</sequence>
<evidence type="ECO:0000256" key="1">
    <source>
        <dbReference type="SAM" id="MobiDB-lite"/>
    </source>
</evidence>
<reference evidence="2" key="1">
    <citation type="journal article" date="2023" name="Science">
        <title>Genome structures resolve the early diversification of teleost fishes.</title>
        <authorList>
            <person name="Parey E."/>
            <person name="Louis A."/>
            <person name="Montfort J."/>
            <person name="Bouchez O."/>
            <person name="Roques C."/>
            <person name="Iampietro C."/>
            <person name="Lluch J."/>
            <person name="Castinel A."/>
            <person name="Donnadieu C."/>
            <person name="Desvignes T."/>
            <person name="Floi Bucao C."/>
            <person name="Jouanno E."/>
            <person name="Wen M."/>
            <person name="Mejri S."/>
            <person name="Dirks R."/>
            <person name="Jansen H."/>
            <person name="Henkel C."/>
            <person name="Chen W.J."/>
            <person name="Zahm M."/>
            <person name="Cabau C."/>
            <person name="Klopp C."/>
            <person name="Thompson A.W."/>
            <person name="Robinson-Rechavi M."/>
            <person name="Braasch I."/>
            <person name="Lecointre G."/>
            <person name="Bobe J."/>
            <person name="Postlethwait J.H."/>
            <person name="Berthelot C."/>
            <person name="Roest Crollius H."/>
            <person name="Guiguen Y."/>
        </authorList>
    </citation>
    <scope>NUCLEOTIDE SEQUENCE</scope>
    <source>
        <strain evidence="2">Concon-B</strain>
    </source>
</reference>
<accession>A0A9Q1E3Y1</accession>
<evidence type="ECO:0000313" key="3">
    <source>
        <dbReference type="Proteomes" id="UP001152803"/>
    </source>
</evidence>
<protein>
    <submittedName>
        <fullName evidence="2">Uncharacterized protein</fullName>
    </submittedName>
</protein>
<dbReference type="Proteomes" id="UP001152803">
    <property type="component" value="Unassembled WGS sequence"/>
</dbReference>
<organism evidence="2 3">
    <name type="scientific">Conger conger</name>
    <name type="common">Conger eel</name>
    <name type="synonym">Muraena conger</name>
    <dbReference type="NCBI Taxonomy" id="82655"/>
    <lineage>
        <taxon>Eukaryota</taxon>
        <taxon>Metazoa</taxon>
        <taxon>Chordata</taxon>
        <taxon>Craniata</taxon>
        <taxon>Vertebrata</taxon>
        <taxon>Euteleostomi</taxon>
        <taxon>Actinopterygii</taxon>
        <taxon>Neopterygii</taxon>
        <taxon>Teleostei</taxon>
        <taxon>Anguilliformes</taxon>
        <taxon>Congridae</taxon>
        <taxon>Conger</taxon>
    </lineage>
</organism>
<keyword evidence="3" id="KW-1185">Reference proteome</keyword>
<proteinExistence type="predicted"/>
<dbReference type="EMBL" id="JAFJMO010000001">
    <property type="protein sequence ID" value="KAJ8289206.1"/>
    <property type="molecule type" value="Genomic_DNA"/>
</dbReference>
<evidence type="ECO:0000313" key="2">
    <source>
        <dbReference type="EMBL" id="KAJ8289206.1"/>
    </source>
</evidence>
<name>A0A9Q1E3Y1_CONCO</name>
<feature type="region of interest" description="Disordered" evidence="1">
    <location>
        <begin position="1"/>
        <end position="21"/>
    </location>
</feature>
<comment type="caution">
    <text evidence="2">The sequence shown here is derived from an EMBL/GenBank/DDBJ whole genome shotgun (WGS) entry which is preliminary data.</text>
</comment>
<gene>
    <name evidence="2" type="ORF">COCON_G00018650</name>
</gene>
<dbReference type="AlphaFoldDB" id="A0A9Q1E3Y1"/>